<dbReference type="AlphaFoldDB" id="A0A940DU28"/>
<evidence type="ECO:0000313" key="3">
    <source>
        <dbReference type="Proteomes" id="UP000725002"/>
    </source>
</evidence>
<evidence type="ECO:0000313" key="2">
    <source>
        <dbReference type="EMBL" id="MBO8483741.1"/>
    </source>
</evidence>
<evidence type="ECO:0000259" key="1">
    <source>
        <dbReference type="Pfam" id="PF19886"/>
    </source>
</evidence>
<name>A0A940DU28_9BACT</name>
<feature type="domain" description="Endonuclease YhcR N-terminal" evidence="1">
    <location>
        <begin position="257"/>
        <end position="363"/>
    </location>
</feature>
<sequence>MKNSFSQFLFLVALQISAVFSVLSCSKDHDSGNEGGLRLSFKEDMYKVSISIDDIELPDTNDFILDIRNSGGKSIYSGYYGDSPETLSVPAGNYTVSVKSGEFSRPQFSRPQFGDEQCVVVPAEGVVNVKLECRQINSGIRLRISPDFLTVFPDGVLFLSSDDGRLMYGYSEKRIAYFKPGNVSVILNDGNTERTLLTRSLESQEILTLGISVSDDIPDPDENGISISVDTTRIWRDEDYVIGNGDTDKGDAADNALSVGQARERVGESDVWVYGYIVGGDLTKTSVSFTPPFSSETNIAVATRSSVDSRESCMSVFLPSGDVRDRLNLVDHPENIGKRVYLKGDIVGSYFGLVGIKNVTDCVLK</sequence>
<dbReference type="Pfam" id="PF19886">
    <property type="entry name" value="DUF6359"/>
    <property type="match status" value="1"/>
</dbReference>
<dbReference type="InterPro" id="IPR027840">
    <property type="entry name" value="DUF4493"/>
</dbReference>
<organism evidence="2 3">
    <name type="scientific">Candidatus Cryptobacteroides avicola</name>
    <dbReference type="NCBI Taxonomy" id="2840757"/>
    <lineage>
        <taxon>Bacteria</taxon>
        <taxon>Pseudomonadati</taxon>
        <taxon>Bacteroidota</taxon>
        <taxon>Bacteroidia</taxon>
        <taxon>Bacteroidales</taxon>
        <taxon>Candidatus Cryptobacteroides</taxon>
    </lineage>
</organism>
<accession>A0A940DU28</accession>
<protein>
    <submittedName>
        <fullName evidence="2">DUF4493 domain-containing protein</fullName>
    </submittedName>
</protein>
<gene>
    <name evidence="2" type="ORF">IAB75_06470</name>
</gene>
<proteinExistence type="predicted"/>
<dbReference type="PROSITE" id="PS51257">
    <property type="entry name" value="PROKAR_LIPOPROTEIN"/>
    <property type="match status" value="1"/>
</dbReference>
<dbReference type="Proteomes" id="UP000725002">
    <property type="component" value="Unassembled WGS sequence"/>
</dbReference>
<dbReference type="EMBL" id="JADILV010000042">
    <property type="protein sequence ID" value="MBO8483741.1"/>
    <property type="molecule type" value="Genomic_DNA"/>
</dbReference>
<dbReference type="Pfam" id="PF14900">
    <property type="entry name" value="DUF4493"/>
    <property type="match status" value="1"/>
</dbReference>
<reference evidence="2" key="2">
    <citation type="journal article" date="2021" name="PeerJ">
        <title>Extensive microbial diversity within the chicken gut microbiome revealed by metagenomics and culture.</title>
        <authorList>
            <person name="Gilroy R."/>
            <person name="Ravi A."/>
            <person name="Getino M."/>
            <person name="Pursley I."/>
            <person name="Horton D.L."/>
            <person name="Alikhan N.F."/>
            <person name="Baker D."/>
            <person name="Gharbi K."/>
            <person name="Hall N."/>
            <person name="Watson M."/>
            <person name="Adriaenssens E.M."/>
            <person name="Foster-Nyarko E."/>
            <person name="Jarju S."/>
            <person name="Secka A."/>
            <person name="Antonio M."/>
            <person name="Oren A."/>
            <person name="Chaudhuri R.R."/>
            <person name="La Ragione R."/>
            <person name="Hildebrand F."/>
            <person name="Pallen M.J."/>
        </authorList>
    </citation>
    <scope>NUCLEOTIDE SEQUENCE</scope>
    <source>
        <strain evidence="2">G3-8215</strain>
    </source>
</reference>
<reference evidence="2" key="1">
    <citation type="submission" date="2020-10" db="EMBL/GenBank/DDBJ databases">
        <authorList>
            <person name="Gilroy R."/>
        </authorList>
    </citation>
    <scope>NUCLEOTIDE SEQUENCE</scope>
    <source>
        <strain evidence="2">G3-8215</strain>
    </source>
</reference>
<dbReference type="InterPro" id="IPR045939">
    <property type="entry name" value="YhcR_N"/>
</dbReference>
<comment type="caution">
    <text evidence="2">The sequence shown here is derived from an EMBL/GenBank/DDBJ whole genome shotgun (WGS) entry which is preliminary data.</text>
</comment>